<gene>
    <name evidence="3" type="ORF">RI532_04675</name>
</gene>
<reference evidence="3" key="1">
    <citation type="submission" date="2023-08" db="EMBL/GenBank/DDBJ databases">
        <authorList>
            <person name="Page C.A."/>
            <person name="Perez-Diaz I.M."/>
        </authorList>
    </citation>
    <scope>NUCLEOTIDE SEQUENCE</scope>
    <source>
        <strain evidence="3">3.8.38</strain>
    </source>
</reference>
<evidence type="ECO:0000259" key="2">
    <source>
        <dbReference type="Pfam" id="PF13240"/>
    </source>
</evidence>
<protein>
    <submittedName>
        <fullName evidence="3">Zinc-ribbon domain-containing protein</fullName>
    </submittedName>
</protein>
<sequence length="168" mass="18667">MKFCPNCGHQLEPDAQFCPACGTQIAGAQQSAQRVSETATVEETVKPKGTTENHNEKQNNQADQPQLGFVGSVQYVLQHAFEFNGNVPESRKSVFWWAGLAVMIFDCVVILLPGIGWLLGWAADFLLVSATMRRLTYIGQNPKIGWLIVVPLIYIWPLVLMGFDKKAE</sequence>
<dbReference type="Proteomes" id="UP001254075">
    <property type="component" value="Unassembled WGS sequence"/>
</dbReference>
<feature type="domain" description="Zinc-ribbon" evidence="2">
    <location>
        <begin position="3"/>
        <end position="24"/>
    </location>
</feature>
<dbReference type="EMBL" id="JAVLAM010000001">
    <property type="protein sequence ID" value="MDT7013722.1"/>
    <property type="molecule type" value="Genomic_DNA"/>
</dbReference>
<keyword evidence="1" id="KW-0812">Transmembrane</keyword>
<name>A0AAW8W3C2_9LACO</name>
<dbReference type="RefSeq" id="WP_313844761.1">
    <property type="nucleotide sequence ID" value="NZ_JAVLAM010000001.1"/>
</dbReference>
<feature type="transmembrane region" description="Helical" evidence="1">
    <location>
        <begin position="94"/>
        <end position="123"/>
    </location>
</feature>
<feature type="transmembrane region" description="Helical" evidence="1">
    <location>
        <begin position="143"/>
        <end position="163"/>
    </location>
</feature>
<dbReference type="Pfam" id="PF13240">
    <property type="entry name" value="Zn_Ribbon_1"/>
    <property type="match status" value="1"/>
</dbReference>
<evidence type="ECO:0000256" key="1">
    <source>
        <dbReference type="SAM" id="Phobius"/>
    </source>
</evidence>
<proteinExistence type="predicted"/>
<keyword evidence="1" id="KW-0472">Membrane</keyword>
<keyword evidence="1" id="KW-1133">Transmembrane helix</keyword>
<evidence type="ECO:0000313" key="4">
    <source>
        <dbReference type="Proteomes" id="UP001254075"/>
    </source>
</evidence>
<dbReference type="AlphaFoldDB" id="A0AAW8W3C2"/>
<comment type="caution">
    <text evidence="3">The sequence shown here is derived from an EMBL/GenBank/DDBJ whole genome shotgun (WGS) entry which is preliminary data.</text>
</comment>
<dbReference type="InterPro" id="IPR026870">
    <property type="entry name" value="Zinc_ribbon_dom"/>
</dbReference>
<evidence type="ECO:0000313" key="3">
    <source>
        <dbReference type="EMBL" id="MDT7013722.1"/>
    </source>
</evidence>
<organism evidence="3 4">
    <name type="scientific">Levilactobacillus namurensis</name>
    <dbReference type="NCBI Taxonomy" id="380393"/>
    <lineage>
        <taxon>Bacteria</taxon>
        <taxon>Bacillati</taxon>
        <taxon>Bacillota</taxon>
        <taxon>Bacilli</taxon>
        <taxon>Lactobacillales</taxon>
        <taxon>Lactobacillaceae</taxon>
        <taxon>Levilactobacillus</taxon>
    </lineage>
</organism>
<accession>A0AAW8W3C2</accession>